<dbReference type="InterPro" id="IPR057246">
    <property type="entry name" value="CARBOXYPEPT_ZN_1"/>
</dbReference>
<evidence type="ECO:0000256" key="6">
    <source>
        <dbReference type="SAM" id="SignalP"/>
    </source>
</evidence>
<accession>A0A1Z5KNQ3</accession>
<dbReference type="PROSITE" id="PS00132">
    <property type="entry name" value="CARBOXYPEPT_ZN_1"/>
    <property type="match status" value="1"/>
</dbReference>
<evidence type="ECO:0000256" key="2">
    <source>
        <dbReference type="ARBA" id="ARBA00005988"/>
    </source>
</evidence>
<dbReference type="EMBL" id="BDSP01000262">
    <property type="protein sequence ID" value="GAX27954.1"/>
    <property type="molecule type" value="Genomic_DNA"/>
</dbReference>
<feature type="domain" description="Peptidase M14" evidence="7">
    <location>
        <begin position="53"/>
        <end position="348"/>
    </location>
</feature>
<dbReference type="SUPFAM" id="SSF53187">
    <property type="entry name" value="Zn-dependent exopeptidases"/>
    <property type="match status" value="1"/>
</dbReference>
<evidence type="ECO:0000256" key="4">
    <source>
        <dbReference type="ARBA" id="ARBA00022833"/>
    </source>
</evidence>
<name>A0A1Z5KNQ3_FISSO</name>
<feature type="chain" id="PRO_5012373916" description="Peptidase M14 domain-containing protein" evidence="6">
    <location>
        <begin position="23"/>
        <end position="672"/>
    </location>
</feature>
<dbReference type="PANTHER" id="PTHR11705:SF138">
    <property type="entry name" value="PEPTIDASE M14 CARBOXYPEPTIDASE A DOMAIN-CONTAINING PROTEIN"/>
    <property type="match status" value="1"/>
</dbReference>
<dbReference type="InParanoid" id="A0A1Z5KNQ3"/>
<sequence>MIYSRFGVILFLIAGAFASSRATKSPALRTNAERGHNLPKFRRLEQQTLIKDYRLYEPYEIPLILQNWTALYPNLVQVTTAQEAYGLPPVGTSDDCPFDQVGCLIYIVTLQDYRIHPIGSESSKQLPEVFLNGQVHGDERVGPTAVLEAAHLLLMAAACEAKSTLQTDFQACRNELLDRGITDDHRQWLTRLLRTRRIVLIPTANPWGYYHDIRTEYEVDVNRDFAFDAEDATTCMQTIAARAINEVVRAHMFQSGIVFHAGFEMIGYEWGANAYNGWRSPDDTSQSQIAAAHSRYGGGWDTSPPYVYGTMDQIIYTVHGSLEDWGYASSWDTDVVTQCAPTTYGGYEAERTVYPPYTNRMFSMLVETSMDKTPTSDFGTSLDVLNPESSGNGHVPRNLRLSLLMIDLVEPYVWFTSDIGSSRYQLDTMVPFPESTGSSCRDHVMMQVEQETTMLEVSWEVGGAFQVDSTALWYAKWDDIPETVLDCRTQPTIADVQQYMQAGFLTGPLGGTGRFSTTRSTVFDGTISLSNFTHGDTIVILASARVDSSWADSSSPLRPQVSPQTHLANVRTNPEYYYETETNVVRGRLDWFSQPLTVKVVSSSVSTNAPTASLSIPSSSSSRVPLSSPTDVDDKTSLSPTTQQRIESPTSASDVAGGSLAILLLGLLTYWL</sequence>
<comment type="cofactor">
    <cofactor evidence="1">
        <name>Zn(2+)</name>
        <dbReference type="ChEBI" id="CHEBI:29105"/>
    </cofactor>
</comment>
<evidence type="ECO:0000313" key="9">
    <source>
        <dbReference type="Proteomes" id="UP000198406"/>
    </source>
</evidence>
<dbReference type="InterPro" id="IPR000834">
    <property type="entry name" value="Peptidase_M14"/>
</dbReference>
<dbReference type="Proteomes" id="UP000198406">
    <property type="component" value="Unassembled WGS sequence"/>
</dbReference>
<comment type="caution">
    <text evidence="8">The sequence shown here is derived from an EMBL/GenBank/DDBJ whole genome shotgun (WGS) entry which is preliminary data.</text>
</comment>
<evidence type="ECO:0000256" key="5">
    <source>
        <dbReference type="SAM" id="MobiDB-lite"/>
    </source>
</evidence>
<feature type="compositionally biased region" description="Polar residues" evidence="5">
    <location>
        <begin position="637"/>
        <end position="653"/>
    </location>
</feature>
<dbReference type="CDD" id="cd00596">
    <property type="entry name" value="Peptidase_M14_like"/>
    <property type="match status" value="1"/>
</dbReference>
<comment type="similarity">
    <text evidence="2">Belongs to the peptidase M14 family.</text>
</comment>
<dbReference type="GO" id="GO:0006508">
    <property type="term" value="P:proteolysis"/>
    <property type="evidence" value="ECO:0007669"/>
    <property type="project" value="InterPro"/>
</dbReference>
<dbReference type="PANTHER" id="PTHR11705">
    <property type="entry name" value="PROTEASE FAMILY M14 CARBOXYPEPTIDASE A,B"/>
    <property type="match status" value="1"/>
</dbReference>
<reference evidence="8 9" key="1">
    <citation type="journal article" date="2015" name="Plant Cell">
        <title>Oil accumulation by the oleaginous diatom Fistulifera solaris as revealed by the genome and transcriptome.</title>
        <authorList>
            <person name="Tanaka T."/>
            <person name="Maeda Y."/>
            <person name="Veluchamy A."/>
            <person name="Tanaka M."/>
            <person name="Abida H."/>
            <person name="Marechal E."/>
            <person name="Bowler C."/>
            <person name="Muto M."/>
            <person name="Sunaga Y."/>
            <person name="Tanaka M."/>
            <person name="Yoshino T."/>
            <person name="Taniguchi T."/>
            <person name="Fukuda Y."/>
            <person name="Nemoto M."/>
            <person name="Matsumoto M."/>
            <person name="Wong P.S."/>
            <person name="Aburatani S."/>
            <person name="Fujibuchi W."/>
        </authorList>
    </citation>
    <scope>NUCLEOTIDE SEQUENCE [LARGE SCALE GENOMIC DNA]</scope>
    <source>
        <strain evidence="8 9">JPCC DA0580</strain>
    </source>
</reference>
<dbReference type="GO" id="GO:0004181">
    <property type="term" value="F:metallocarboxypeptidase activity"/>
    <property type="evidence" value="ECO:0007669"/>
    <property type="project" value="InterPro"/>
</dbReference>
<feature type="signal peptide" evidence="6">
    <location>
        <begin position="1"/>
        <end position="22"/>
    </location>
</feature>
<organism evidence="8 9">
    <name type="scientific">Fistulifera solaris</name>
    <name type="common">Oleaginous diatom</name>
    <dbReference type="NCBI Taxonomy" id="1519565"/>
    <lineage>
        <taxon>Eukaryota</taxon>
        <taxon>Sar</taxon>
        <taxon>Stramenopiles</taxon>
        <taxon>Ochrophyta</taxon>
        <taxon>Bacillariophyta</taxon>
        <taxon>Bacillariophyceae</taxon>
        <taxon>Bacillariophycidae</taxon>
        <taxon>Naviculales</taxon>
        <taxon>Naviculaceae</taxon>
        <taxon>Fistulifera</taxon>
    </lineage>
</organism>
<evidence type="ECO:0000256" key="1">
    <source>
        <dbReference type="ARBA" id="ARBA00001947"/>
    </source>
</evidence>
<keyword evidence="9" id="KW-1185">Reference proteome</keyword>
<keyword evidence="3" id="KW-0479">Metal-binding</keyword>
<proteinExistence type="inferred from homology"/>
<evidence type="ECO:0000313" key="8">
    <source>
        <dbReference type="EMBL" id="GAX27954.1"/>
    </source>
</evidence>
<evidence type="ECO:0000256" key="3">
    <source>
        <dbReference type="ARBA" id="ARBA00022723"/>
    </source>
</evidence>
<dbReference type="GO" id="GO:0008270">
    <property type="term" value="F:zinc ion binding"/>
    <property type="evidence" value="ECO:0007669"/>
    <property type="project" value="InterPro"/>
</dbReference>
<dbReference type="AlphaFoldDB" id="A0A1Z5KNQ3"/>
<feature type="compositionally biased region" description="Low complexity" evidence="5">
    <location>
        <begin position="613"/>
        <end position="629"/>
    </location>
</feature>
<keyword evidence="6" id="KW-0732">Signal</keyword>
<gene>
    <name evidence="8" type="ORF">FisN_32Lh026</name>
</gene>
<dbReference type="OrthoDB" id="10249045at2759"/>
<dbReference type="GO" id="GO:0005615">
    <property type="term" value="C:extracellular space"/>
    <property type="evidence" value="ECO:0007669"/>
    <property type="project" value="TreeGrafter"/>
</dbReference>
<keyword evidence="4" id="KW-0862">Zinc</keyword>
<dbReference type="SMART" id="SM00631">
    <property type="entry name" value="Zn_pept"/>
    <property type="match status" value="1"/>
</dbReference>
<dbReference type="Gene3D" id="3.40.630.10">
    <property type="entry name" value="Zn peptidases"/>
    <property type="match status" value="1"/>
</dbReference>
<protein>
    <recommendedName>
        <fullName evidence="7">Peptidase M14 domain-containing protein</fullName>
    </recommendedName>
</protein>
<evidence type="ECO:0000259" key="7">
    <source>
        <dbReference type="SMART" id="SM00631"/>
    </source>
</evidence>
<feature type="region of interest" description="Disordered" evidence="5">
    <location>
        <begin position="608"/>
        <end position="653"/>
    </location>
</feature>
<dbReference type="Pfam" id="PF00246">
    <property type="entry name" value="Peptidase_M14"/>
    <property type="match status" value="1"/>
</dbReference>